<gene>
    <name evidence="4" type="ORF">Tco_1124745</name>
</gene>
<feature type="domain" description="Reverse transcriptase Ty1/copia-type" evidence="2">
    <location>
        <begin position="601"/>
        <end position="796"/>
    </location>
</feature>
<dbReference type="InterPro" id="IPR043502">
    <property type="entry name" value="DNA/RNA_pol_sf"/>
</dbReference>
<reference evidence="4" key="1">
    <citation type="journal article" date="2022" name="Int. J. Mol. Sci.">
        <title>Draft Genome of Tanacetum Coccineum: Genomic Comparison of Closely Related Tanacetum-Family Plants.</title>
        <authorList>
            <person name="Yamashiro T."/>
            <person name="Shiraishi A."/>
            <person name="Nakayama K."/>
            <person name="Satake H."/>
        </authorList>
    </citation>
    <scope>NUCLEOTIDE SEQUENCE</scope>
</reference>
<reference evidence="4" key="2">
    <citation type="submission" date="2022-01" db="EMBL/GenBank/DDBJ databases">
        <authorList>
            <person name="Yamashiro T."/>
            <person name="Shiraishi A."/>
            <person name="Satake H."/>
            <person name="Nakayama K."/>
        </authorList>
    </citation>
    <scope>NUCLEOTIDE SEQUENCE</scope>
</reference>
<name>A0ABQ5J8N2_9ASTR</name>
<feature type="domain" description="Retroviral polymerase SH3-like" evidence="3">
    <location>
        <begin position="273"/>
        <end position="316"/>
    </location>
</feature>
<dbReference type="SUPFAM" id="SSF56672">
    <property type="entry name" value="DNA/RNA polymerases"/>
    <property type="match status" value="1"/>
</dbReference>
<comment type="caution">
    <text evidence="4">The sequence shown here is derived from an EMBL/GenBank/DDBJ whole genome shotgun (WGS) entry which is preliminary data.</text>
</comment>
<protein>
    <submittedName>
        <fullName evidence="4">Ribonuclease H-like domain-containing protein</fullName>
    </submittedName>
</protein>
<evidence type="ECO:0000313" key="4">
    <source>
        <dbReference type="EMBL" id="GJU08315.1"/>
    </source>
</evidence>
<evidence type="ECO:0000313" key="5">
    <source>
        <dbReference type="Proteomes" id="UP001151760"/>
    </source>
</evidence>
<sequence length="816" mass="92707">MKQIHKKPKTFYESSLTRDKVIIEDWNSDDEDDVSEVQIVSHVKTNETQTVKTRVDQIGQTSKKAGIGFKNIKVCFVLWDNAKRVNHQKISKYPHFRKTFVPLGVLTRTGLITPVKQNEKRAVHKVSTARPVSTVMPVSTVRPFAPKIAQTIGAIRPIYPRINNVRPRGSHSPIKRSYYTKPAFRPKDLKQDVKTFRVQKITTARTRVVVNTGKGRKWLSDLNKSVGWRPQGKLLGTFVPRQWIIHAQKDSEDYNGGLLWALEVIQKEIPWAKFDGKSDEGYLLGYSTTSKSFRVYNKRTKRVEENLHINFLEDQPNVTGTGIQDSYVAGSSGKDKGLTQEYILLLLQPHRTRIPVKDVAPATHEKPSESSPKDNDVQDSEDDKEGQHQMIEDEQVLYDDLEKMIAQEVVAKALDDATRQAFEKEKRNIASQKRATQATSTNKLSTATTPYVSTVSTHTGANAVESSFVYLGGQIPIDASTLHNADLPIDPNMSDLEDASNTLPNDRLFNETYDDDEDVGAAADFNNMDNTIAVSPIPTLRIYKDHPKGQILGDPTSAVQTRGKIQKASSAQQALTISQALQDESWVEAMQEELLQFKLHKVWVLVDLTYEKKVIGTKWVFRNKRDERSIVVKNKARLVAQGFRQEEGIDYDEVFALVARIEAIKLFLAFASYMGFTVYQMDVKSAFLYGTIKEEVYVHQPPGFVDPAHPNKVYKVIKALYGLHQAPKAWYETLSSFLMENGFRRGTIDKTLFIKKKKSDIMLVQVYVDDIIFGSTKKSMCIEFEDCMHKRFQMKQQPDGIFISQDKYVADILYCY</sequence>
<evidence type="ECO:0000256" key="1">
    <source>
        <dbReference type="SAM" id="MobiDB-lite"/>
    </source>
</evidence>
<dbReference type="Proteomes" id="UP001151760">
    <property type="component" value="Unassembled WGS sequence"/>
</dbReference>
<keyword evidence="5" id="KW-1185">Reference proteome</keyword>
<feature type="region of interest" description="Disordered" evidence="1">
    <location>
        <begin position="359"/>
        <end position="388"/>
    </location>
</feature>
<evidence type="ECO:0000259" key="2">
    <source>
        <dbReference type="Pfam" id="PF07727"/>
    </source>
</evidence>
<feature type="compositionally biased region" description="Basic and acidic residues" evidence="1">
    <location>
        <begin position="363"/>
        <end position="376"/>
    </location>
</feature>
<organism evidence="4 5">
    <name type="scientific">Tanacetum coccineum</name>
    <dbReference type="NCBI Taxonomy" id="301880"/>
    <lineage>
        <taxon>Eukaryota</taxon>
        <taxon>Viridiplantae</taxon>
        <taxon>Streptophyta</taxon>
        <taxon>Embryophyta</taxon>
        <taxon>Tracheophyta</taxon>
        <taxon>Spermatophyta</taxon>
        <taxon>Magnoliopsida</taxon>
        <taxon>eudicotyledons</taxon>
        <taxon>Gunneridae</taxon>
        <taxon>Pentapetalae</taxon>
        <taxon>asterids</taxon>
        <taxon>campanulids</taxon>
        <taxon>Asterales</taxon>
        <taxon>Asteraceae</taxon>
        <taxon>Asteroideae</taxon>
        <taxon>Anthemideae</taxon>
        <taxon>Anthemidinae</taxon>
        <taxon>Tanacetum</taxon>
    </lineage>
</organism>
<dbReference type="Pfam" id="PF25597">
    <property type="entry name" value="SH3_retrovirus"/>
    <property type="match status" value="1"/>
</dbReference>
<dbReference type="InterPro" id="IPR013103">
    <property type="entry name" value="RVT_2"/>
</dbReference>
<dbReference type="Pfam" id="PF07727">
    <property type="entry name" value="RVT_2"/>
    <property type="match status" value="1"/>
</dbReference>
<dbReference type="EMBL" id="BQNB010021620">
    <property type="protein sequence ID" value="GJU08315.1"/>
    <property type="molecule type" value="Genomic_DNA"/>
</dbReference>
<accession>A0ABQ5J8N2</accession>
<proteinExistence type="predicted"/>
<evidence type="ECO:0000259" key="3">
    <source>
        <dbReference type="Pfam" id="PF25597"/>
    </source>
</evidence>
<dbReference type="InterPro" id="IPR057670">
    <property type="entry name" value="SH3_retrovirus"/>
</dbReference>